<dbReference type="PANTHER" id="PTHR43409:SF16">
    <property type="entry name" value="SLR0320 PROTEIN"/>
    <property type="match status" value="1"/>
</dbReference>
<dbReference type="SUPFAM" id="SSF52242">
    <property type="entry name" value="Cobalamin (vitamin B12)-binding domain"/>
    <property type="match status" value="1"/>
</dbReference>
<reference evidence="8" key="1">
    <citation type="journal article" date="2020" name="bioRxiv">
        <title>A rank-normalized archaeal taxonomy based on genome phylogeny resolves widespread incomplete and uneven classifications.</title>
        <authorList>
            <person name="Rinke C."/>
            <person name="Chuvochina M."/>
            <person name="Mussig A.J."/>
            <person name="Chaumeil P.-A."/>
            <person name="Waite D.W."/>
            <person name="Whitman W.B."/>
            <person name="Parks D.H."/>
            <person name="Hugenholtz P."/>
        </authorList>
    </citation>
    <scope>NUCLEOTIDE SEQUENCE [LARGE SCALE GENOMIC DNA]</scope>
</reference>
<proteinExistence type="predicted"/>
<dbReference type="GO" id="GO:0046872">
    <property type="term" value="F:metal ion binding"/>
    <property type="evidence" value="ECO:0007669"/>
    <property type="project" value="UniProtKB-KW"/>
</dbReference>
<keyword evidence="3" id="KW-0479">Metal-binding</keyword>
<gene>
    <name evidence="7" type="ORF">HA271_03965</name>
</gene>
<dbReference type="GO" id="GO:0051536">
    <property type="term" value="F:iron-sulfur cluster binding"/>
    <property type="evidence" value="ECO:0007669"/>
    <property type="project" value="UniProtKB-KW"/>
</dbReference>
<evidence type="ECO:0000256" key="5">
    <source>
        <dbReference type="ARBA" id="ARBA00023014"/>
    </source>
</evidence>
<evidence type="ECO:0000256" key="4">
    <source>
        <dbReference type="ARBA" id="ARBA00023004"/>
    </source>
</evidence>
<dbReference type="Gene3D" id="3.40.50.280">
    <property type="entry name" value="Cobalamin-binding domain"/>
    <property type="match status" value="1"/>
</dbReference>
<evidence type="ECO:0000259" key="6">
    <source>
        <dbReference type="PROSITE" id="PS51332"/>
    </source>
</evidence>
<dbReference type="Pfam" id="PF02310">
    <property type="entry name" value="B12-binding"/>
    <property type="match status" value="1"/>
</dbReference>
<dbReference type="AlphaFoldDB" id="A0A7J4TJ08"/>
<dbReference type="InterPro" id="IPR006158">
    <property type="entry name" value="Cobalamin-bd"/>
</dbReference>
<dbReference type="InterPro" id="IPR036724">
    <property type="entry name" value="Cobalamin-bd_sf"/>
</dbReference>
<accession>A0A7J4TJ08</accession>
<dbReference type="InterPro" id="IPR051198">
    <property type="entry name" value="BchE-like"/>
</dbReference>
<dbReference type="Proteomes" id="UP000586031">
    <property type="component" value="Unassembled WGS sequence"/>
</dbReference>
<dbReference type="EMBL" id="DUHE01000117">
    <property type="protein sequence ID" value="HII83997.1"/>
    <property type="molecule type" value="Genomic_DNA"/>
</dbReference>
<dbReference type="PANTHER" id="PTHR43409">
    <property type="entry name" value="ANAEROBIC MAGNESIUM-PROTOPORPHYRIN IX MONOMETHYL ESTER CYCLASE-RELATED"/>
    <property type="match status" value="1"/>
</dbReference>
<evidence type="ECO:0000313" key="7">
    <source>
        <dbReference type="EMBL" id="HII83997.1"/>
    </source>
</evidence>
<comment type="caution">
    <text evidence="7">The sequence shown here is derived from an EMBL/GenBank/DDBJ whole genome shotgun (WGS) entry which is preliminary data.</text>
</comment>
<dbReference type="CDD" id="cd02068">
    <property type="entry name" value="radical_SAM_B12_BD"/>
    <property type="match status" value="1"/>
</dbReference>
<feature type="non-terminal residue" evidence="7">
    <location>
        <position position="156"/>
    </location>
</feature>
<keyword evidence="5" id="KW-0411">Iron-sulfur</keyword>
<dbReference type="GO" id="GO:0005829">
    <property type="term" value="C:cytosol"/>
    <property type="evidence" value="ECO:0007669"/>
    <property type="project" value="TreeGrafter"/>
</dbReference>
<evidence type="ECO:0000256" key="3">
    <source>
        <dbReference type="ARBA" id="ARBA00022723"/>
    </source>
</evidence>
<dbReference type="PROSITE" id="PS51332">
    <property type="entry name" value="B12_BINDING"/>
    <property type="match status" value="1"/>
</dbReference>
<organism evidence="7 8">
    <name type="scientific">Methanobacterium subterraneum</name>
    <dbReference type="NCBI Taxonomy" id="59277"/>
    <lineage>
        <taxon>Archaea</taxon>
        <taxon>Methanobacteriati</taxon>
        <taxon>Methanobacteriota</taxon>
        <taxon>Methanomada group</taxon>
        <taxon>Methanobacteria</taxon>
        <taxon>Methanobacteriales</taxon>
        <taxon>Methanobacteriaceae</taxon>
        <taxon>Methanobacterium</taxon>
    </lineage>
</organism>
<evidence type="ECO:0000256" key="1">
    <source>
        <dbReference type="ARBA" id="ARBA00001966"/>
    </source>
</evidence>
<evidence type="ECO:0000313" key="8">
    <source>
        <dbReference type="Proteomes" id="UP000586031"/>
    </source>
</evidence>
<sequence>MRVLFVEPPKSFWFVMGEYMPPPLGILQLAAYLESRDLTWDIGVLDSQAENFGWKHLENYMEQAEPDVVVLSALATCNTYTVLRTLGIAKKINPAVKTVVGGQHFTALAAESLETYDEIDFVVRGEGEITLYELVKSLEEDKVPVDVKGLSWRNNN</sequence>
<dbReference type="GO" id="GO:0031419">
    <property type="term" value="F:cobalamin binding"/>
    <property type="evidence" value="ECO:0007669"/>
    <property type="project" value="InterPro"/>
</dbReference>
<protein>
    <submittedName>
        <fullName evidence="7">Cobalamin-binding protein</fullName>
    </submittedName>
</protein>
<comment type="cofactor">
    <cofactor evidence="1">
        <name>[4Fe-4S] cluster</name>
        <dbReference type="ChEBI" id="CHEBI:49883"/>
    </cofactor>
</comment>
<feature type="domain" description="B12-binding" evidence="6">
    <location>
        <begin position="8"/>
        <end position="145"/>
    </location>
</feature>
<keyword evidence="4" id="KW-0408">Iron</keyword>
<name>A0A7J4TJ08_9EURY</name>
<keyword evidence="2" id="KW-0949">S-adenosyl-L-methionine</keyword>
<evidence type="ECO:0000256" key="2">
    <source>
        <dbReference type="ARBA" id="ARBA00022691"/>
    </source>
</evidence>